<evidence type="ECO:0000256" key="1">
    <source>
        <dbReference type="ARBA" id="ARBA00004651"/>
    </source>
</evidence>
<proteinExistence type="predicted"/>
<sequence>MSDILLIALLSFACVTGSVLLLARASTGFMDRYRANFMDQARVNLADMFLFIDPRVLFRTNVLMLLAVPVLLWIVTGGNLLLPILALILLAVAPRKIYLWLKQRRLDQIQQQLPDGLLMLAGSLKAGVGFNPALEALAHDGLPPLAQELALVLREQHMGVRTEEALDNFAARVPIADVKLFVAAVSISREVGGNLAESLSTLAETLRRKLIMEGKVKALTAQGRLQGIVMAMLPAGLVGFLVLFYPETMNPMFHTFIGWCVMGLIGVLEYLGYRMCRKIMTIDI</sequence>
<dbReference type="PANTHER" id="PTHR35007">
    <property type="entry name" value="INTEGRAL MEMBRANE PROTEIN-RELATED"/>
    <property type="match status" value="1"/>
</dbReference>
<dbReference type="RefSeq" id="WP_100439476.1">
    <property type="nucleotide sequence ID" value="NZ_CBCPIZ010000010.1"/>
</dbReference>
<keyword evidence="3 6" id="KW-0812">Transmembrane</keyword>
<comment type="subcellular location">
    <subcellularLocation>
        <location evidence="1">Cell membrane</location>
        <topology evidence="1">Multi-pass membrane protein</topology>
    </subcellularLocation>
</comment>
<feature type="transmembrane region" description="Helical" evidence="6">
    <location>
        <begin position="251"/>
        <end position="271"/>
    </location>
</feature>
<accession>A0A2J0UGY0</accession>
<dbReference type="Proteomes" id="UP000230167">
    <property type="component" value="Unassembled WGS sequence"/>
</dbReference>
<dbReference type="Gene3D" id="1.20.81.30">
    <property type="entry name" value="Type II secretion system (T2SS), domain F"/>
    <property type="match status" value="1"/>
</dbReference>
<dbReference type="InterPro" id="IPR042094">
    <property type="entry name" value="T2SS_GspF_sf"/>
</dbReference>
<gene>
    <name evidence="8" type="ORF">B9Y64_03190</name>
</gene>
<evidence type="ECO:0000256" key="5">
    <source>
        <dbReference type="ARBA" id="ARBA00023136"/>
    </source>
</evidence>
<evidence type="ECO:0000256" key="4">
    <source>
        <dbReference type="ARBA" id="ARBA00022989"/>
    </source>
</evidence>
<protein>
    <submittedName>
        <fullName evidence="8">Type II secretion protein F</fullName>
    </submittedName>
</protein>
<evidence type="ECO:0000256" key="2">
    <source>
        <dbReference type="ARBA" id="ARBA00022475"/>
    </source>
</evidence>
<dbReference type="InterPro" id="IPR018076">
    <property type="entry name" value="T2SS_GspF_dom"/>
</dbReference>
<dbReference type="Pfam" id="PF00482">
    <property type="entry name" value="T2SSF"/>
    <property type="match status" value="1"/>
</dbReference>
<evidence type="ECO:0000256" key="6">
    <source>
        <dbReference type="SAM" id="Phobius"/>
    </source>
</evidence>
<keyword evidence="5 6" id="KW-0472">Membrane</keyword>
<keyword evidence="2" id="KW-1003">Cell membrane</keyword>
<dbReference type="OrthoDB" id="5611741at2"/>
<reference evidence="8 9" key="1">
    <citation type="journal article" date="2017" name="Front. Microbiol.">
        <title>Double-Face Meets the Bacterial World: The Opportunistic Pathogen Stenotrophomonas maltophilia.</title>
        <authorList>
            <person name="Lira F."/>
            <person name="Berg G."/>
            <person name="Martinez J.L."/>
        </authorList>
    </citation>
    <scope>NUCLEOTIDE SEQUENCE [LARGE SCALE GENOMIC DNA]</scope>
    <source>
        <strain evidence="8 9">EA1</strain>
    </source>
</reference>
<feature type="transmembrane region" description="Helical" evidence="6">
    <location>
        <begin position="225"/>
        <end position="245"/>
    </location>
</feature>
<dbReference type="GO" id="GO:0005886">
    <property type="term" value="C:plasma membrane"/>
    <property type="evidence" value="ECO:0007669"/>
    <property type="project" value="UniProtKB-SubCell"/>
</dbReference>
<evidence type="ECO:0000313" key="9">
    <source>
        <dbReference type="Proteomes" id="UP000230167"/>
    </source>
</evidence>
<feature type="domain" description="Type II secretion system protein GspF" evidence="7">
    <location>
        <begin position="119"/>
        <end position="242"/>
    </location>
</feature>
<dbReference type="AlphaFoldDB" id="A0A2J0UGY0"/>
<comment type="caution">
    <text evidence="8">The sequence shown here is derived from an EMBL/GenBank/DDBJ whole genome shotgun (WGS) entry which is preliminary data.</text>
</comment>
<keyword evidence="4 6" id="KW-1133">Transmembrane helix</keyword>
<dbReference type="PANTHER" id="PTHR35007:SF1">
    <property type="entry name" value="PILUS ASSEMBLY PROTEIN"/>
    <property type="match status" value="1"/>
</dbReference>
<name>A0A2J0UGY0_STEMA</name>
<evidence type="ECO:0000259" key="7">
    <source>
        <dbReference type="Pfam" id="PF00482"/>
    </source>
</evidence>
<dbReference type="EMBL" id="NEQV01000001">
    <property type="protein sequence ID" value="PJL34110.1"/>
    <property type="molecule type" value="Genomic_DNA"/>
</dbReference>
<evidence type="ECO:0000256" key="3">
    <source>
        <dbReference type="ARBA" id="ARBA00022692"/>
    </source>
</evidence>
<evidence type="ECO:0000313" key="8">
    <source>
        <dbReference type="EMBL" id="PJL34110.1"/>
    </source>
</evidence>
<feature type="transmembrane region" description="Helical" evidence="6">
    <location>
        <begin position="70"/>
        <end position="93"/>
    </location>
</feature>
<organism evidence="8 9">
    <name type="scientific">Stenotrophomonas maltophilia</name>
    <name type="common">Pseudomonas maltophilia</name>
    <name type="synonym">Xanthomonas maltophilia</name>
    <dbReference type="NCBI Taxonomy" id="40324"/>
    <lineage>
        <taxon>Bacteria</taxon>
        <taxon>Pseudomonadati</taxon>
        <taxon>Pseudomonadota</taxon>
        <taxon>Gammaproteobacteria</taxon>
        <taxon>Lysobacterales</taxon>
        <taxon>Lysobacteraceae</taxon>
        <taxon>Stenotrophomonas</taxon>
        <taxon>Stenotrophomonas maltophilia group</taxon>
    </lineage>
</organism>